<dbReference type="Gene3D" id="3.40.50.11960">
    <property type="match status" value="1"/>
</dbReference>
<proteinExistence type="predicted"/>
<gene>
    <name evidence="1" type="ORF">BCR36DRAFT_335009</name>
</gene>
<dbReference type="InterPro" id="IPR027417">
    <property type="entry name" value="P-loop_NTPase"/>
</dbReference>
<accession>A0A1Y1UZT5</accession>
<dbReference type="Pfam" id="PF10199">
    <property type="entry name" value="Adaptin_binding"/>
    <property type="match status" value="1"/>
</dbReference>
<evidence type="ECO:0000313" key="1">
    <source>
        <dbReference type="EMBL" id="ORX44151.1"/>
    </source>
</evidence>
<dbReference type="STRING" id="1754191.A0A1Y1UZT5"/>
<dbReference type="SUPFAM" id="SSF52540">
    <property type="entry name" value="P-loop containing nucleoside triphosphate hydrolases"/>
    <property type="match status" value="1"/>
</dbReference>
<reference evidence="1 2" key="1">
    <citation type="submission" date="2016-08" db="EMBL/GenBank/DDBJ databases">
        <title>Genomes of anaerobic fungi encode conserved fungal cellulosomes for biomass hydrolysis.</title>
        <authorList>
            <consortium name="DOE Joint Genome Institute"/>
            <person name="Haitjema C.H."/>
            <person name="Gilmore S.P."/>
            <person name="Henske J.K."/>
            <person name="Solomon K.V."/>
            <person name="De Groot R."/>
            <person name="Kuo A."/>
            <person name="Mondo S.J."/>
            <person name="Salamov A.A."/>
            <person name="Labutti K."/>
            <person name="Zhao Z."/>
            <person name="Chiniquy J."/>
            <person name="Barry K."/>
            <person name="Brewer H.M."/>
            <person name="Purvine S.O."/>
            <person name="Wright A.T."/>
            <person name="Boxma B."/>
            <person name="Van Alen T."/>
            <person name="Hackstein J.H."/>
            <person name="Baker S.E."/>
            <person name="Grigoriev I.V."/>
            <person name="O'Malley M.A."/>
        </authorList>
    </citation>
    <scope>NUCLEOTIDE SEQUENCE [LARGE SCALE GENOMIC DNA]</scope>
    <source>
        <strain evidence="2">finn</strain>
    </source>
</reference>
<sequence length="270" mass="31893">MSKNKIFVLGREENQPFIVVKEILKKTNSKEDINKDTHCVPWKINNKYYKANVQFWIDSAKPEESNEETKKHWKEIGNVIDAFIFVFDKYKPESFEDIKKWNDIISEFDINVRLCVGKASNNKSETDKNKLEKFYDDIENWTLDNDFEYIDFENNEATEEGKNGVERIIEALETNMWENAVMKKGNEDDEDNDEDEKLMKEVEDLRNRLFSKFDDDDGFDNLITNLKNLKDFGQSLPDEARRDLAAKVALSFEMQFGLDDEDENIKEEFL</sequence>
<dbReference type="AlphaFoldDB" id="A0A1Y1UZT5"/>
<dbReference type="PANTHER" id="PTHR14659">
    <property type="entry name" value="ALPHA- AND GAMMA-ADAPTIN-BINDING PROTEIN P34"/>
    <property type="match status" value="1"/>
</dbReference>
<dbReference type="PANTHER" id="PTHR14659:SF1">
    <property type="entry name" value="ALPHA- AND GAMMA-ADAPTIN-BINDING PROTEIN P34"/>
    <property type="match status" value="1"/>
</dbReference>
<evidence type="ECO:0008006" key="3">
    <source>
        <dbReference type="Google" id="ProtNLM"/>
    </source>
</evidence>
<evidence type="ECO:0000313" key="2">
    <source>
        <dbReference type="Proteomes" id="UP000193719"/>
    </source>
</evidence>
<dbReference type="InterPro" id="IPR019341">
    <property type="entry name" value="Alpha/Gamma-adaptin-bd_p34"/>
</dbReference>
<organism evidence="1 2">
    <name type="scientific">Piromyces finnis</name>
    <dbReference type="NCBI Taxonomy" id="1754191"/>
    <lineage>
        <taxon>Eukaryota</taxon>
        <taxon>Fungi</taxon>
        <taxon>Fungi incertae sedis</taxon>
        <taxon>Chytridiomycota</taxon>
        <taxon>Chytridiomycota incertae sedis</taxon>
        <taxon>Neocallimastigomycetes</taxon>
        <taxon>Neocallimastigales</taxon>
        <taxon>Neocallimastigaceae</taxon>
        <taxon>Piromyces</taxon>
    </lineage>
</organism>
<reference evidence="1 2" key="2">
    <citation type="submission" date="2016-08" db="EMBL/GenBank/DDBJ databases">
        <title>Pervasive Adenine N6-methylation of Active Genes in Fungi.</title>
        <authorList>
            <consortium name="DOE Joint Genome Institute"/>
            <person name="Mondo S.J."/>
            <person name="Dannebaum R.O."/>
            <person name="Kuo R.C."/>
            <person name="Labutti K."/>
            <person name="Haridas S."/>
            <person name="Kuo A."/>
            <person name="Salamov A."/>
            <person name="Ahrendt S.R."/>
            <person name="Lipzen A."/>
            <person name="Sullivan W."/>
            <person name="Andreopoulos W.B."/>
            <person name="Clum A."/>
            <person name="Lindquist E."/>
            <person name="Daum C."/>
            <person name="Ramamoorthy G.K."/>
            <person name="Gryganskyi A."/>
            <person name="Culley D."/>
            <person name="Magnuson J.K."/>
            <person name="James T.Y."/>
            <person name="O'Malley M.A."/>
            <person name="Stajich J.E."/>
            <person name="Spatafora J.W."/>
            <person name="Visel A."/>
            <person name="Grigoriev I.V."/>
        </authorList>
    </citation>
    <scope>NUCLEOTIDE SEQUENCE [LARGE SCALE GENOMIC DNA]</scope>
    <source>
        <strain evidence="2">finn</strain>
    </source>
</reference>
<dbReference type="Proteomes" id="UP000193719">
    <property type="component" value="Unassembled WGS sequence"/>
</dbReference>
<protein>
    <recommendedName>
        <fullName evidence="3">Increased recombination centers protein 6</fullName>
    </recommendedName>
</protein>
<keyword evidence="2" id="KW-1185">Reference proteome</keyword>
<dbReference type="EMBL" id="MCFH01000047">
    <property type="protein sequence ID" value="ORX44151.1"/>
    <property type="molecule type" value="Genomic_DNA"/>
</dbReference>
<dbReference type="OrthoDB" id="10261384at2759"/>
<name>A0A1Y1UZT5_9FUNG</name>
<comment type="caution">
    <text evidence="1">The sequence shown here is derived from an EMBL/GenBank/DDBJ whole genome shotgun (WGS) entry which is preliminary data.</text>
</comment>